<keyword evidence="1 7" id="KW-0493">Microtubule</keyword>
<gene>
    <name evidence="10" type="ORF">M9Y10_012021</name>
</gene>
<dbReference type="Gene3D" id="3.40.850.10">
    <property type="entry name" value="Kinesin motor domain"/>
    <property type="match status" value="1"/>
</dbReference>
<sequence length="860" mass="95861">MSSRIQSAPVKTRNAGTRISVVVRVRPPNEREIASAQGNVIHVLDDRVLIFDPPGERVQKTKFIQSSQARAKNLHFGFDKVLSPHNTQEDVFDVVKNSIFSKEGGLLDGFNCTVFAYGATGSGKTFSMAGTPENPGLMSRAVQYIYTALEGMGRKAKLKLSYLEIYNEQIRDLIAPDDNSKNLKIVEDPEKGIIVTGLSHCYPTNTDEVLQLISIGNNRRTQAQTESNPVSSRSHAVCQIEVENYDIADIQSNNSIGKLSLIDLAGSERATSNTGIRLKESAKINCSLLALSNCINALCTQNSFIPFRQSKLTRLLKDSLGGNCKTVCLSCVSPSYLTYDDTYSTLQYANKTKNIRTNVSRNTLNVKAQVSQYPKIIAELKAEIQQLKSNAGGNSLAESFAKSIDESFNKEKQSILAIFNHEMQNIIGTDIKQQLMAIQKMANSDIKRKVSLKLSSFKTECIQKKPKQSNRIIDNEQKVRMLELENIILKGQLDLAEKQISIQQNVIRSISSKQPQIQIQSQSLIQPKQLQLQMQPQISQVQTPIQKPPQYQIQSQQLLQPQAQTPIQPPPQMASMPLLDLSQAPTIAAKSDNTIDLIDLTEESKETRTENVDPNKANNTLYSFFDEPETSSLKTYNSNQTKEFCSQPYQQQNQLQNQQQLLPYQRTPLNLNAQQQPLSARRQLENRVSITDMSRIKNVHINSNSNTNSNNNSIINNNINNNNNNNINNTINTNGSTNYNITSCTGNNINTNSPANSFTNSYSDINNSNQTVSRIVRHDDPGRIFRQKFAEAEKIDSARKPLSEKSGNGSVSSGMAKYGGSYKSLIDQLSERVAANGMKYNDETTSILLRSRMLTQVGKR</sequence>
<evidence type="ECO:0000256" key="1">
    <source>
        <dbReference type="ARBA" id="ARBA00022701"/>
    </source>
</evidence>
<keyword evidence="3 6" id="KW-0067">ATP-binding</keyword>
<keyword evidence="2 6" id="KW-0547">Nucleotide-binding</keyword>
<keyword evidence="4" id="KW-0175">Coiled coil</keyword>
<dbReference type="PRINTS" id="PR00380">
    <property type="entry name" value="KINESINHEAVY"/>
</dbReference>
<dbReference type="PROSITE" id="PS00411">
    <property type="entry name" value="KINESIN_MOTOR_1"/>
    <property type="match status" value="1"/>
</dbReference>
<comment type="similarity">
    <text evidence="6 7">Belongs to the TRAFAC class myosin-kinesin ATPase superfamily. Kinesin family.</text>
</comment>
<organism evidence="10 11">
    <name type="scientific">Tritrichomonas musculus</name>
    <dbReference type="NCBI Taxonomy" id="1915356"/>
    <lineage>
        <taxon>Eukaryota</taxon>
        <taxon>Metamonada</taxon>
        <taxon>Parabasalia</taxon>
        <taxon>Tritrichomonadida</taxon>
        <taxon>Tritrichomonadidae</taxon>
        <taxon>Tritrichomonas</taxon>
    </lineage>
</organism>
<keyword evidence="11" id="KW-1185">Reference proteome</keyword>
<feature type="binding site" evidence="6">
    <location>
        <begin position="118"/>
        <end position="125"/>
    </location>
    <ligand>
        <name>ATP</name>
        <dbReference type="ChEBI" id="CHEBI:30616"/>
    </ligand>
</feature>
<proteinExistence type="inferred from homology"/>
<dbReference type="PANTHER" id="PTHR47968">
    <property type="entry name" value="CENTROMERE PROTEIN E"/>
    <property type="match status" value="1"/>
</dbReference>
<feature type="domain" description="Kinesin motor" evidence="9">
    <location>
        <begin position="18"/>
        <end position="355"/>
    </location>
</feature>
<dbReference type="SMART" id="SM00129">
    <property type="entry name" value="KISc"/>
    <property type="match status" value="1"/>
</dbReference>
<evidence type="ECO:0000256" key="5">
    <source>
        <dbReference type="ARBA" id="ARBA00023175"/>
    </source>
</evidence>
<dbReference type="InterPro" id="IPR001752">
    <property type="entry name" value="Kinesin_motor_dom"/>
</dbReference>
<name>A0ABR2IBG1_9EUKA</name>
<dbReference type="InterPro" id="IPR019821">
    <property type="entry name" value="Kinesin_motor_CS"/>
</dbReference>
<dbReference type="Pfam" id="PF00225">
    <property type="entry name" value="Kinesin"/>
    <property type="match status" value="1"/>
</dbReference>
<dbReference type="PROSITE" id="PS50067">
    <property type="entry name" value="KINESIN_MOTOR_2"/>
    <property type="match status" value="1"/>
</dbReference>
<evidence type="ECO:0000256" key="4">
    <source>
        <dbReference type="ARBA" id="ARBA00023054"/>
    </source>
</evidence>
<keyword evidence="5 6" id="KW-0505">Motor protein</keyword>
<evidence type="ECO:0000256" key="2">
    <source>
        <dbReference type="ARBA" id="ARBA00022741"/>
    </source>
</evidence>
<evidence type="ECO:0000256" key="8">
    <source>
        <dbReference type="SAM" id="MobiDB-lite"/>
    </source>
</evidence>
<accession>A0ABR2IBG1</accession>
<evidence type="ECO:0000313" key="11">
    <source>
        <dbReference type="Proteomes" id="UP001470230"/>
    </source>
</evidence>
<dbReference type="EMBL" id="JAPFFF010000018">
    <property type="protein sequence ID" value="KAK8860357.1"/>
    <property type="molecule type" value="Genomic_DNA"/>
</dbReference>
<evidence type="ECO:0000256" key="6">
    <source>
        <dbReference type="PROSITE-ProRule" id="PRU00283"/>
    </source>
</evidence>
<dbReference type="InterPro" id="IPR036961">
    <property type="entry name" value="Kinesin_motor_dom_sf"/>
</dbReference>
<evidence type="ECO:0000256" key="3">
    <source>
        <dbReference type="ARBA" id="ARBA00022840"/>
    </source>
</evidence>
<comment type="caution">
    <text evidence="10">The sequence shown here is derived from an EMBL/GenBank/DDBJ whole genome shotgun (WGS) entry which is preliminary data.</text>
</comment>
<dbReference type="Proteomes" id="UP001470230">
    <property type="component" value="Unassembled WGS sequence"/>
</dbReference>
<protein>
    <recommendedName>
        <fullName evidence="7">Kinesin-like protein</fullName>
    </recommendedName>
</protein>
<feature type="region of interest" description="Disordered" evidence="8">
    <location>
        <begin position="795"/>
        <end position="814"/>
    </location>
</feature>
<reference evidence="10 11" key="1">
    <citation type="submission" date="2024-04" db="EMBL/GenBank/DDBJ databases">
        <title>Tritrichomonas musculus Genome.</title>
        <authorList>
            <person name="Alves-Ferreira E."/>
            <person name="Grigg M."/>
            <person name="Lorenzi H."/>
            <person name="Galac M."/>
        </authorList>
    </citation>
    <scope>NUCLEOTIDE SEQUENCE [LARGE SCALE GENOMIC DNA]</scope>
    <source>
        <strain evidence="10 11">EAF2021</strain>
    </source>
</reference>
<evidence type="ECO:0000256" key="7">
    <source>
        <dbReference type="RuleBase" id="RU000394"/>
    </source>
</evidence>
<evidence type="ECO:0000259" key="9">
    <source>
        <dbReference type="PROSITE" id="PS50067"/>
    </source>
</evidence>
<dbReference type="InterPro" id="IPR027417">
    <property type="entry name" value="P-loop_NTPase"/>
</dbReference>
<dbReference type="InterPro" id="IPR027640">
    <property type="entry name" value="Kinesin-like_fam"/>
</dbReference>
<dbReference type="PANTHER" id="PTHR47968:SF13">
    <property type="entry name" value="KINESIN-LIKE PROTEIN KIF19 ISOFORM X1"/>
    <property type="match status" value="1"/>
</dbReference>
<dbReference type="SUPFAM" id="SSF52540">
    <property type="entry name" value="P-loop containing nucleoside triphosphate hydrolases"/>
    <property type="match status" value="1"/>
</dbReference>
<evidence type="ECO:0000313" key="10">
    <source>
        <dbReference type="EMBL" id="KAK8860357.1"/>
    </source>
</evidence>